<reference evidence="1" key="1">
    <citation type="submission" date="2021-01" db="UniProtKB">
        <authorList>
            <consortium name="EnsemblPlants"/>
        </authorList>
    </citation>
    <scope>IDENTIFICATION</scope>
</reference>
<dbReference type="EnsemblPlants" id="Kaladp0006s0110.1.v1.1">
    <property type="protein sequence ID" value="Kaladp0006s0110.1.v1.1"/>
    <property type="gene ID" value="Kaladp0006s0110.v1.1"/>
</dbReference>
<accession>A0A7N0RAR5</accession>
<name>A0A7N0RAR5_KALFE</name>
<protein>
    <submittedName>
        <fullName evidence="1">Uncharacterized protein</fullName>
    </submittedName>
</protein>
<dbReference type="AlphaFoldDB" id="A0A7N0RAR5"/>
<proteinExistence type="predicted"/>
<sequence>MLGLGSKPLSATLWSLNEGRGFHLLTRTCNQCKRIPCFRPNKLVSRCWLTHSKIRRMLNKICLDRRVIPYLFFSKLSLSTCAGYEPTSNSFRQQREFSSGFWNLGY</sequence>
<keyword evidence="2" id="KW-1185">Reference proteome</keyword>
<evidence type="ECO:0000313" key="2">
    <source>
        <dbReference type="Proteomes" id="UP000594263"/>
    </source>
</evidence>
<organism evidence="1 2">
    <name type="scientific">Kalanchoe fedtschenkoi</name>
    <name type="common">Lavender scallops</name>
    <name type="synonym">South American air plant</name>
    <dbReference type="NCBI Taxonomy" id="63787"/>
    <lineage>
        <taxon>Eukaryota</taxon>
        <taxon>Viridiplantae</taxon>
        <taxon>Streptophyta</taxon>
        <taxon>Embryophyta</taxon>
        <taxon>Tracheophyta</taxon>
        <taxon>Spermatophyta</taxon>
        <taxon>Magnoliopsida</taxon>
        <taxon>eudicotyledons</taxon>
        <taxon>Gunneridae</taxon>
        <taxon>Pentapetalae</taxon>
        <taxon>Saxifragales</taxon>
        <taxon>Crassulaceae</taxon>
        <taxon>Kalanchoe</taxon>
    </lineage>
</organism>
<dbReference type="Gramene" id="Kaladp0006s0110.1.v1.1">
    <property type="protein sequence ID" value="Kaladp0006s0110.1.v1.1"/>
    <property type="gene ID" value="Kaladp0006s0110.v1.1"/>
</dbReference>
<evidence type="ECO:0000313" key="1">
    <source>
        <dbReference type="EnsemblPlants" id="Kaladp0006s0110.1.v1.1"/>
    </source>
</evidence>
<dbReference type="Proteomes" id="UP000594263">
    <property type="component" value="Unplaced"/>
</dbReference>